<sequence length="503" mass="54519">MTTAILDHIVAHLDPSGCGLLPGGDELPDEVRRDGRVRWASGARDGAQGRHAGGGDAAGVLPELVTAAATGAAADYDRLYAALCMTEVLAGLDDVLRGLRAAPVDGVRALGVRLVTEGRHREPVKFGIGLLGLGAGAAERDLLLRIGRHEEFTMFSAAAILTSHPDPEPVLLDLARGVQGWGRICVVERFGMDAGPRVRDWLLRGGFRNSVMDEYLAHKAATVGRLADALADDGIDDELLAGACDIICALIDGGPAEGIDDYADAPLAVRLLLGHLERRAHSLRHFVITARVEEFLSGPGWERRYRTGWDLARHEVMVRRCRDLMAEPHWRELAERGLTAPDDRTFHDARYAARVLGVDPFPATLARARATADGAEWFSLMADATEDRLPDILTLARDVLPLADLATGPEPAYTILDTIVTRLRDFPGHGVELVLAALRCPVARNRIMAVKTLTGWGPESWRPEVQTALRQAVAEEPDPGLRESMAQLLTHGLSEPRREPDHG</sequence>
<dbReference type="EMBL" id="FMZZ01000014">
    <property type="protein sequence ID" value="SDD62852.1"/>
    <property type="molecule type" value="Genomic_DNA"/>
</dbReference>
<dbReference type="AlphaFoldDB" id="A0A1G6WAF5"/>
<evidence type="ECO:0000313" key="3">
    <source>
        <dbReference type="Proteomes" id="UP000199501"/>
    </source>
</evidence>
<feature type="region of interest" description="Disordered" evidence="1">
    <location>
        <begin position="472"/>
        <end position="503"/>
    </location>
</feature>
<feature type="compositionally biased region" description="Basic and acidic residues" evidence="1">
    <location>
        <begin position="494"/>
        <end position="503"/>
    </location>
</feature>
<evidence type="ECO:0008006" key="4">
    <source>
        <dbReference type="Google" id="ProtNLM"/>
    </source>
</evidence>
<dbReference type="OrthoDB" id="8402552at2"/>
<dbReference type="RefSeq" id="WP_091455352.1">
    <property type="nucleotide sequence ID" value="NZ_FMZZ01000014.1"/>
</dbReference>
<name>A0A1G6WAF5_9PSEU</name>
<dbReference type="STRING" id="1271860.SAMN05216174_11492"/>
<gene>
    <name evidence="2" type="ORF">SAMN05216174_11492</name>
</gene>
<evidence type="ECO:0000313" key="2">
    <source>
        <dbReference type="EMBL" id="SDD62852.1"/>
    </source>
</evidence>
<reference evidence="3" key="1">
    <citation type="submission" date="2016-10" db="EMBL/GenBank/DDBJ databases">
        <authorList>
            <person name="Varghese N."/>
            <person name="Submissions S."/>
        </authorList>
    </citation>
    <scope>NUCLEOTIDE SEQUENCE [LARGE SCALE GENOMIC DNA]</scope>
    <source>
        <strain evidence="3">IBRC-M 10403</strain>
    </source>
</reference>
<organism evidence="2 3">
    <name type="scientific">Actinokineospora iranica</name>
    <dbReference type="NCBI Taxonomy" id="1271860"/>
    <lineage>
        <taxon>Bacteria</taxon>
        <taxon>Bacillati</taxon>
        <taxon>Actinomycetota</taxon>
        <taxon>Actinomycetes</taxon>
        <taxon>Pseudonocardiales</taxon>
        <taxon>Pseudonocardiaceae</taxon>
        <taxon>Actinokineospora</taxon>
    </lineage>
</organism>
<keyword evidence="3" id="KW-1185">Reference proteome</keyword>
<accession>A0A1G6WAF5</accession>
<evidence type="ECO:0000256" key="1">
    <source>
        <dbReference type="SAM" id="MobiDB-lite"/>
    </source>
</evidence>
<proteinExistence type="predicted"/>
<dbReference type="Proteomes" id="UP000199501">
    <property type="component" value="Unassembled WGS sequence"/>
</dbReference>
<protein>
    <recommendedName>
        <fullName evidence="4">HEAT repeat-containing protein</fullName>
    </recommendedName>
</protein>